<dbReference type="PANTHER" id="PTHR30469">
    <property type="entry name" value="MULTIDRUG RESISTANCE PROTEIN MDTA"/>
    <property type="match status" value="1"/>
</dbReference>
<dbReference type="RefSeq" id="WP_090415370.1">
    <property type="nucleotide sequence ID" value="NZ_FNOY01000061.1"/>
</dbReference>
<dbReference type="GO" id="GO:0015562">
    <property type="term" value="F:efflux transmembrane transporter activity"/>
    <property type="evidence" value="ECO:0007669"/>
    <property type="project" value="TreeGrafter"/>
</dbReference>
<dbReference type="PANTHER" id="PTHR30469:SF12">
    <property type="entry name" value="MULTIDRUG RESISTANCE PROTEIN MDTA"/>
    <property type="match status" value="1"/>
</dbReference>
<dbReference type="GO" id="GO:1990281">
    <property type="term" value="C:efflux pump complex"/>
    <property type="evidence" value="ECO:0007669"/>
    <property type="project" value="TreeGrafter"/>
</dbReference>
<comment type="similarity">
    <text evidence="1">Belongs to the membrane fusion protein (MFP) (TC 8.A.1) family.</text>
</comment>
<dbReference type="SUPFAM" id="SSF111369">
    <property type="entry name" value="HlyD-like secretion proteins"/>
    <property type="match status" value="1"/>
</dbReference>
<dbReference type="AlphaFoldDB" id="A0A1H3MIZ0"/>
<dbReference type="Gene3D" id="1.10.287.470">
    <property type="entry name" value="Helix hairpin bin"/>
    <property type="match status" value="1"/>
</dbReference>
<name>A0A1H3MIZ0_9PROT</name>
<dbReference type="NCBIfam" id="TIGR01730">
    <property type="entry name" value="RND_mfp"/>
    <property type="match status" value="1"/>
</dbReference>
<evidence type="ECO:0000256" key="2">
    <source>
        <dbReference type="SAM" id="Coils"/>
    </source>
</evidence>
<dbReference type="InterPro" id="IPR006143">
    <property type="entry name" value="RND_pump_MFP"/>
</dbReference>
<organism evidence="3 4">
    <name type="scientific">Nitrosomonas halophila</name>
    <dbReference type="NCBI Taxonomy" id="44576"/>
    <lineage>
        <taxon>Bacteria</taxon>
        <taxon>Pseudomonadati</taxon>
        <taxon>Pseudomonadota</taxon>
        <taxon>Betaproteobacteria</taxon>
        <taxon>Nitrosomonadales</taxon>
        <taxon>Nitrosomonadaceae</taxon>
        <taxon>Nitrosomonas</taxon>
    </lineage>
</organism>
<sequence length="405" mass="44539">MINFLKKLFILFLSLSIIAVAGSLSYYWLTNKPRAERKPVTVTAPLVEVITPGAIDHQVTVFALGNVIASQSVNLNSQVDGMVMSVSKNFIEGGLLKKGEEIVRLDPTDYKLRLRQAQDDLVRAKFNLKLELGQQAIAQREYQLLGEELDELASELVQRKPHLEASKSALDAAQAALEQARLSLQRTRTIAPFNAVVSERNANIGSWVSTFSTGTPLVQLVATDTFWIDVSIPLNKLNWIDIPGFNGEQGAAVTISYEQVWGAGAFRTGKVKRLKPGVEPEGRMAKLIVEVEDPLGLKPANKTAPRLILGTLVQVAIAGKTLNNVLPVPETLLHDGNQLWLMTEQNRLDIVTIEPLWSEQGYVYLSAAALPAQPRIVSSNLPAPVQNMQLRTHEPEHLNPTTSQP</sequence>
<gene>
    <name evidence="3" type="ORF">SAMN05421881_10617</name>
</gene>
<dbReference type="Gene3D" id="2.40.50.100">
    <property type="match status" value="1"/>
</dbReference>
<protein>
    <submittedName>
        <fullName evidence="3">RND family efflux transporter, MFP subunit</fullName>
    </submittedName>
</protein>
<evidence type="ECO:0000313" key="3">
    <source>
        <dbReference type="EMBL" id="SDY76672.1"/>
    </source>
</evidence>
<dbReference type="STRING" id="44576.SAMN05421881_10617"/>
<accession>A0A1H3MIZ0</accession>
<dbReference type="EMBL" id="FNOY01000061">
    <property type="protein sequence ID" value="SDY76672.1"/>
    <property type="molecule type" value="Genomic_DNA"/>
</dbReference>
<proteinExistence type="inferred from homology"/>
<dbReference type="Gene3D" id="2.40.30.170">
    <property type="match status" value="1"/>
</dbReference>
<evidence type="ECO:0000313" key="4">
    <source>
        <dbReference type="Proteomes" id="UP000198640"/>
    </source>
</evidence>
<keyword evidence="2" id="KW-0175">Coiled coil</keyword>
<evidence type="ECO:0000256" key="1">
    <source>
        <dbReference type="ARBA" id="ARBA00009477"/>
    </source>
</evidence>
<reference evidence="3 4" key="1">
    <citation type="submission" date="2016-10" db="EMBL/GenBank/DDBJ databases">
        <authorList>
            <person name="de Groot N.N."/>
        </authorList>
    </citation>
    <scope>NUCLEOTIDE SEQUENCE [LARGE SCALE GENOMIC DNA]</scope>
    <source>
        <strain evidence="3 4">Nm1</strain>
    </source>
</reference>
<keyword evidence="4" id="KW-1185">Reference proteome</keyword>
<dbReference type="OrthoDB" id="9806939at2"/>
<feature type="coiled-coil region" evidence="2">
    <location>
        <begin position="135"/>
        <end position="183"/>
    </location>
</feature>
<dbReference type="Proteomes" id="UP000198640">
    <property type="component" value="Unassembled WGS sequence"/>
</dbReference>